<protein>
    <submittedName>
        <fullName evidence="3">Zn(2)-C6 fungal-type domain-containing protein</fullName>
    </submittedName>
</protein>
<sequence length="243" mass="26418">MAFDPLALGACYISESESARIRSTHSAWTTLATSASGPAWTGSLRAETPSFSFPATDHNAAPTRYHTGFSGHSNDHSSGHSPWNRHPPGHLPASRGYPTNFGSPEPGVGWPGYPSNSQQPSLPMNNAYPSQSYMASTPPKPRPTANRRTKHRDTTAAAALQPQFQFHNHGHYTPSDQGRPKPLKVACNFCRGRKIRCDGNVPCAKCKAAKRECVYETSRRGRRSTTKGVHGPVENEARRNAGT</sequence>
<proteinExistence type="predicted"/>
<dbReference type="GO" id="GO:0000981">
    <property type="term" value="F:DNA-binding transcription factor activity, RNA polymerase II-specific"/>
    <property type="evidence" value="ECO:0007669"/>
    <property type="project" value="InterPro"/>
</dbReference>
<name>A0A8H6WQT9_MYCCL</name>
<reference evidence="3" key="1">
    <citation type="submission" date="2020-05" db="EMBL/GenBank/DDBJ databases">
        <title>Mycena genomes resolve the evolution of fungal bioluminescence.</title>
        <authorList>
            <person name="Tsai I.J."/>
        </authorList>
    </citation>
    <scope>NUCLEOTIDE SEQUENCE</scope>
    <source>
        <strain evidence="3">110903Hualien_Pintung</strain>
    </source>
</reference>
<dbReference type="EMBL" id="JACAZE010000002">
    <property type="protein sequence ID" value="KAF7321159.1"/>
    <property type="molecule type" value="Genomic_DNA"/>
</dbReference>
<dbReference type="OrthoDB" id="39175at2759"/>
<dbReference type="GO" id="GO:0008270">
    <property type="term" value="F:zinc ion binding"/>
    <property type="evidence" value="ECO:0007669"/>
    <property type="project" value="InterPro"/>
</dbReference>
<dbReference type="Proteomes" id="UP000613580">
    <property type="component" value="Unassembled WGS sequence"/>
</dbReference>
<dbReference type="SUPFAM" id="SSF57701">
    <property type="entry name" value="Zn2/Cys6 DNA-binding domain"/>
    <property type="match status" value="1"/>
</dbReference>
<organism evidence="3 4">
    <name type="scientific">Mycena chlorophos</name>
    <name type="common">Agaric fungus</name>
    <name type="synonym">Agaricus chlorophos</name>
    <dbReference type="NCBI Taxonomy" id="658473"/>
    <lineage>
        <taxon>Eukaryota</taxon>
        <taxon>Fungi</taxon>
        <taxon>Dikarya</taxon>
        <taxon>Basidiomycota</taxon>
        <taxon>Agaricomycotina</taxon>
        <taxon>Agaricomycetes</taxon>
        <taxon>Agaricomycetidae</taxon>
        <taxon>Agaricales</taxon>
        <taxon>Marasmiineae</taxon>
        <taxon>Mycenaceae</taxon>
        <taxon>Mycena</taxon>
    </lineage>
</organism>
<comment type="caution">
    <text evidence="3">The sequence shown here is derived from an EMBL/GenBank/DDBJ whole genome shotgun (WGS) entry which is preliminary data.</text>
</comment>
<dbReference type="InterPro" id="IPR001138">
    <property type="entry name" value="Zn2Cys6_DnaBD"/>
</dbReference>
<evidence type="ECO:0000259" key="2">
    <source>
        <dbReference type="PROSITE" id="PS50048"/>
    </source>
</evidence>
<dbReference type="SMART" id="SM00066">
    <property type="entry name" value="GAL4"/>
    <property type="match status" value="1"/>
</dbReference>
<feature type="region of interest" description="Disordered" evidence="1">
    <location>
        <begin position="62"/>
        <end position="155"/>
    </location>
</feature>
<dbReference type="Pfam" id="PF00172">
    <property type="entry name" value="Zn_clus"/>
    <property type="match status" value="1"/>
</dbReference>
<feature type="region of interest" description="Disordered" evidence="1">
    <location>
        <begin position="217"/>
        <end position="243"/>
    </location>
</feature>
<evidence type="ECO:0000313" key="4">
    <source>
        <dbReference type="Proteomes" id="UP000613580"/>
    </source>
</evidence>
<accession>A0A8H6WQT9</accession>
<dbReference type="PROSITE" id="PS50048">
    <property type="entry name" value="ZN2_CY6_FUNGAL_2"/>
    <property type="match status" value="1"/>
</dbReference>
<keyword evidence="4" id="KW-1185">Reference proteome</keyword>
<dbReference type="InterPro" id="IPR036864">
    <property type="entry name" value="Zn2-C6_fun-type_DNA-bd_sf"/>
</dbReference>
<dbReference type="AlphaFoldDB" id="A0A8H6WQT9"/>
<feature type="domain" description="Zn(2)-C6 fungal-type" evidence="2">
    <location>
        <begin position="186"/>
        <end position="215"/>
    </location>
</feature>
<evidence type="ECO:0000313" key="3">
    <source>
        <dbReference type="EMBL" id="KAF7321159.1"/>
    </source>
</evidence>
<evidence type="ECO:0000256" key="1">
    <source>
        <dbReference type="SAM" id="MobiDB-lite"/>
    </source>
</evidence>
<feature type="compositionally biased region" description="Polar residues" evidence="1">
    <location>
        <begin position="114"/>
        <end position="135"/>
    </location>
</feature>
<feature type="compositionally biased region" description="Basic and acidic residues" evidence="1">
    <location>
        <begin position="233"/>
        <end position="243"/>
    </location>
</feature>
<dbReference type="CDD" id="cd00067">
    <property type="entry name" value="GAL4"/>
    <property type="match status" value="1"/>
</dbReference>
<dbReference type="PROSITE" id="PS00463">
    <property type="entry name" value="ZN2_CY6_FUNGAL_1"/>
    <property type="match status" value="1"/>
</dbReference>
<dbReference type="Gene3D" id="4.10.240.10">
    <property type="entry name" value="Zn(2)-C6 fungal-type DNA-binding domain"/>
    <property type="match status" value="1"/>
</dbReference>
<gene>
    <name evidence="3" type="ORF">HMN09_00204100</name>
</gene>